<evidence type="ECO:0000313" key="3">
    <source>
        <dbReference type="Proteomes" id="UP000187735"/>
    </source>
</evidence>
<dbReference type="InterPro" id="IPR010982">
    <property type="entry name" value="Lambda_DNA-bd_dom_sf"/>
</dbReference>
<dbReference type="Gene3D" id="1.10.260.40">
    <property type="entry name" value="lambda repressor-like DNA-binding domains"/>
    <property type="match status" value="1"/>
</dbReference>
<feature type="domain" description="HTH cro/C1-type" evidence="1">
    <location>
        <begin position="26"/>
        <end position="80"/>
    </location>
</feature>
<dbReference type="EMBL" id="CP017641">
    <property type="protein sequence ID" value="APZ94537.1"/>
    <property type="molecule type" value="Genomic_DNA"/>
</dbReference>
<accession>A0A1P8WKG1</accession>
<dbReference type="CDD" id="cd00093">
    <property type="entry name" value="HTH_XRE"/>
    <property type="match status" value="1"/>
</dbReference>
<dbReference type="KEGG" id="fmr:Fuma_04169"/>
<evidence type="ECO:0000313" key="2">
    <source>
        <dbReference type="EMBL" id="APZ94537.1"/>
    </source>
</evidence>
<dbReference type="PROSITE" id="PS50943">
    <property type="entry name" value="HTH_CROC1"/>
    <property type="match status" value="1"/>
</dbReference>
<dbReference type="AlphaFoldDB" id="A0A1P8WKG1"/>
<dbReference type="RefSeq" id="WP_077025821.1">
    <property type="nucleotide sequence ID" value="NZ_CP017641.1"/>
</dbReference>
<dbReference type="SUPFAM" id="SSF47413">
    <property type="entry name" value="lambda repressor-like DNA-binding domains"/>
    <property type="match status" value="1"/>
</dbReference>
<dbReference type="InterPro" id="IPR001387">
    <property type="entry name" value="Cro/C1-type_HTH"/>
</dbReference>
<evidence type="ECO:0000259" key="1">
    <source>
        <dbReference type="PROSITE" id="PS50943"/>
    </source>
</evidence>
<dbReference type="Proteomes" id="UP000187735">
    <property type="component" value="Chromosome"/>
</dbReference>
<organism evidence="2 3">
    <name type="scientific">Fuerstiella marisgermanici</name>
    <dbReference type="NCBI Taxonomy" id="1891926"/>
    <lineage>
        <taxon>Bacteria</taxon>
        <taxon>Pseudomonadati</taxon>
        <taxon>Planctomycetota</taxon>
        <taxon>Planctomycetia</taxon>
        <taxon>Planctomycetales</taxon>
        <taxon>Planctomycetaceae</taxon>
        <taxon>Fuerstiella</taxon>
    </lineage>
</organism>
<keyword evidence="3" id="KW-1185">Reference proteome</keyword>
<reference evidence="2 3" key="1">
    <citation type="journal article" date="2016" name="Front. Microbiol.">
        <title>Fuerstia marisgermanicae gen. nov., sp. nov., an Unusual Member of the Phylum Planctomycetes from the German Wadden Sea.</title>
        <authorList>
            <person name="Kohn T."/>
            <person name="Heuer A."/>
            <person name="Jogler M."/>
            <person name="Vollmers J."/>
            <person name="Boedeker C."/>
            <person name="Bunk B."/>
            <person name="Rast P."/>
            <person name="Borchert D."/>
            <person name="Glockner I."/>
            <person name="Freese H.M."/>
            <person name="Klenk H.P."/>
            <person name="Overmann J."/>
            <person name="Kaster A.K."/>
            <person name="Rohde M."/>
            <person name="Wiegand S."/>
            <person name="Jogler C."/>
        </authorList>
    </citation>
    <scope>NUCLEOTIDE SEQUENCE [LARGE SCALE GENOMIC DNA]</scope>
    <source>
        <strain evidence="2 3">NH11</strain>
    </source>
</reference>
<dbReference type="SMART" id="SM00530">
    <property type="entry name" value="HTH_XRE"/>
    <property type="match status" value="1"/>
</dbReference>
<protein>
    <recommendedName>
        <fullName evidence="1">HTH cro/C1-type domain-containing protein</fullName>
    </recommendedName>
</protein>
<proteinExistence type="predicted"/>
<dbReference type="STRING" id="1891926.Fuma_04169"/>
<gene>
    <name evidence="2" type="ORF">Fuma_04169</name>
</gene>
<dbReference type="GO" id="GO:0003677">
    <property type="term" value="F:DNA binding"/>
    <property type="evidence" value="ECO:0007669"/>
    <property type="project" value="InterPro"/>
</dbReference>
<name>A0A1P8WKG1_9PLAN</name>
<sequence>MFGRNSAQLDKYEVSQLVVQYARSRIVERTQKHRVTQAEIAHELNVSQAMINGVVHGKKFFSEERLSDYAQSLHMEYWELLAEILNASGNSESTVGLDEVRSEDSPSATLLYDYERYCDMIDRQRRLSFEVAEKSFDGAQAFSEVLRFVADYVTKAGIGGVKISLISVGENRAFAVRRAIAAPDTADCQLFPNLPSWIAESVRQNSEPETESRILVLTIPAQVREYRESQWLYGEDASKVVVQQVFQEDSFDGRQGTSHALLFSFNEGELSEFQHDRLYQILFLASRLGEKIASYGLRDRLRCAHRVIAAQAVKEKILAPGWTDELTKEPREHFAHRFLEEICETDSLGADIATADMWLYQVPENRFVSPNEYFRCVSERHRDCDIRDSQGQLRQLYSLYEESHHNGNLVPRANGRTSYMVANEIATFTNSADNDGTVVRWSSAPDLELGAFIGIPFSFFPTGGEGVGHISVIYLRCIGDLEDEVAATVVKRVTRLMRQSAEYKTRFVPLFSLNRQFTVAPRRNDNWGKWYDVFQLPRKKNVARAI</sequence>